<evidence type="ECO:0000256" key="1">
    <source>
        <dbReference type="ARBA" id="ARBA00004496"/>
    </source>
</evidence>
<reference evidence="9 10" key="1">
    <citation type="submission" date="2024-03" db="EMBL/GenBank/DDBJ databases">
        <authorList>
            <person name="Brejova B."/>
        </authorList>
    </citation>
    <scope>NUCLEOTIDE SEQUENCE [LARGE SCALE GENOMIC DNA]</scope>
    <source>
        <strain evidence="9 10">CBS 14171</strain>
    </source>
</reference>
<dbReference type="InterPro" id="IPR035985">
    <property type="entry name" value="Ubiquitin-activating_enz"/>
</dbReference>
<comment type="pathway">
    <text evidence="2 6">Protein modification; protein neddylation.</text>
</comment>
<evidence type="ECO:0000256" key="3">
    <source>
        <dbReference type="ARBA" id="ARBA00006868"/>
    </source>
</evidence>
<dbReference type="EMBL" id="OZ022411">
    <property type="protein sequence ID" value="CAK9441757.1"/>
    <property type="molecule type" value="Genomic_DNA"/>
</dbReference>
<keyword evidence="4" id="KW-0963">Cytoplasm</keyword>
<comment type="function">
    <text evidence="6">Regulatory subunit of the dimeric UBA3-ULA1 E1 enzyme.</text>
</comment>
<dbReference type="PANTHER" id="PTHR10953">
    <property type="entry name" value="UBIQUITIN-ACTIVATING ENZYME E1"/>
    <property type="match status" value="1"/>
</dbReference>
<dbReference type="Gene3D" id="3.40.50.720">
    <property type="entry name" value="NAD(P)-binding Rossmann-like Domain"/>
    <property type="match status" value="1"/>
</dbReference>
<protein>
    <recommendedName>
        <fullName evidence="6">NEDD8-activating enzyme E1 regulatory subunit</fullName>
    </recommendedName>
</protein>
<dbReference type="InterPro" id="IPR030667">
    <property type="entry name" value="APP-BP1"/>
</dbReference>
<evidence type="ECO:0000313" key="9">
    <source>
        <dbReference type="EMBL" id="CAK9441757.1"/>
    </source>
</evidence>
<feature type="compositionally biased region" description="Basic and acidic residues" evidence="7">
    <location>
        <begin position="1"/>
        <end position="14"/>
    </location>
</feature>
<evidence type="ECO:0000313" key="10">
    <source>
        <dbReference type="Proteomes" id="UP001497383"/>
    </source>
</evidence>
<dbReference type="Pfam" id="PF00899">
    <property type="entry name" value="ThiF"/>
    <property type="match status" value="1"/>
</dbReference>
<evidence type="ECO:0000256" key="5">
    <source>
        <dbReference type="ARBA" id="ARBA00022786"/>
    </source>
</evidence>
<name>A0ABP0ZVT8_9ASCO</name>
<feature type="domain" description="THIF-type NAD/FAD binding fold" evidence="8">
    <location>
        <begin position="81"/>
        <end position="588"/>
    </location>
</feature>
<evidence type="ECO:0000256" key="4">
    <source>
        <dbReference type="ARBA" id="ARBA00022490"/>
    </source>
</evidence>
<dbReference type="Proteomes" id="UP001497383">
    <property type="component" value="Chromosome 7"/>
</dbReference>
<dbReference type="PIRSF" id="PIRSF039099">
    <property type="entry name" value="APP-BP1"/>
    <property type="match status" value="1"/>
</dbReference>
<keyword evidence="5 6" id="KW-0833">Ubl conjugation pathway</keyword>
<comment type="similarity">
    <text evidence="3 6">Belongs to the ubiquitin-activating E1 family. ULA1 subfamily.</text>
</comment>
<sequence>MIKHEDGAKEREDSASYNCIYKQPPVQPQQQFTPESSTSSAEYGYSHRPSKSPSSSQLFKKFRLHLQRWRDSMGVDKEAKYDRQLRLWAVSGQSNLENSSICLVNATSTGCEILKNLILPGIGSFTIIDNSKVNKSDLSSNFFLKTNDVGRKTAECVKRNLCELNSEVKGLAITESVEEILSRDKLGKFWDHFNCVVVSDYVASLQELIDILWSKRIPVMVVNTIGFYGSLNLLSNETTVIETHDPSKLYDLRIDKPWKELQEYSDAFELDKLDDQEHAHVPYIVLFIKALSHWKSQHAGNSPTTYQEKKLFKTYIESLSRNILLETNFAEAVEKCHRAFQKTSVPESILNLIELSDADSWQLSSHYSIFWLFIAALKQFLANNDNMLPLPGNLPDMASNSVNYTLLAKIYRDKARRDQLAFTKEVHSILAAQGKPQDLVSQESIATFCKNTQLLFVAIGSKSLNSSKFLEQFENESSDSLSIYMGILTYNAFIKQYHSKPSLENKNDFIAIYQELINPNATTPISDTTERIFEEILVHNTTKYHNLSSFMGGVASQEILKLTTAQYIPLDNLFVFDGIKSSSERFKIE</sequence>
<dbReference type="Gene3D" id="3.40.50.12550">
    <property type="entry name" value="Ubiquitin-activating enzyme E1, inactive adenylation domain, subdomain 2"/>
    <property type="match status" value="1"/>
</dbReference>
<dbReference type="GeneID" id="92210821"/>
<keyword evidence="10" id="KW-1185">Reference proteome</keyword>
<evidence type="ECO:0000256" key="7">
    <source>
        <dbReference type="SAM" id="MobiDB-lite"/>
    </source>
</evidence>
<evidence type="ECO:0000259" key="8">
    <source>
        <dbReference type="Pfam" id="PF00899"/>
    </source>
</evidence>
<accession>A0ABP0ZVT8</accession>
<dbReference type="InterPro" id="IPR000594">
    <property type="entry name" value="ThiF_NAD_FAD-bd"/>
</dbReference>
<dbReference type="SUPFAM" id="SSF69572">
    <property type="entry name" value="Activating enzymes of the ubiquitin-like proteins"/>
    <property type="match status" value="1"/>
</dbReference>
<feature type="compositionally biased region" description="Polar residues" evidence="7">
    <location>
        <begin position="32"/>
        <end position="41"/>
    </location>
</feature>
<evidence type="ECO:0000256" key="2">
    <source>
        <dbReference type="ARBA" id="ARBA00005032"/>
    </source>
</evidence>
<organism evidence="9 10">
    <name type="scientific">Lodderomyces beijingensis</name>
    <dbReference type="NCBI Taxonomy" id="1775926"/>
    <lineage>
        <taxon>Eukaryota</taxon>
        <taxon>Fungi</taxon>
        <taxon>Dikarya</taxon>
        <taxon>Ascomycota</taxon>
        <taxon>Saccharomycotina</taxon>
        <taxon>Pichiomycetes</taxon>
        <taxon>Debaryomycetaceae</taxon>
        <taxon>Candida/Lodderomyces clade</taxon>
        <taxon>Lodderomyces</taxon>
    </lineage>
</organism>
<dbReference type="InterPro" id="IPR045886">
    <property type="entry name" value="ThiF/MoeB/HesA"/>
</dbReference>
<feature type="region of interest" description="Disordered" evidence="7">
    <location>
        <begin position="1"/>
        <end position="56"/>
    </location>
</feature>
<comment type="subcellular location">
    <subcellularLocation>
        <location evidence="1">Cytoplasm</location>
    </subcellularLocation>
</comment>
<evidence type="ECO:0000256" key="6">
    <source>
        <dbReference type="PIRNR" id="PIRNR039099"/>
    </source>
</evidence>
<proteinExistence type="inferred from homology"/>
<dbReference type="PANTHER" id="PTHR10953:SF29">
    <property type="entry name" value="NEDD8-ACTIVATING ENZYME E1 REGULATORY SUBUNIT"/>
    <property type="match status" value="1"/>
</dbReference>
<dbReference type="RefSeq" id="XP_066832563.1">
    <property type="nucleotide sequence ID" value="XM_066975978.1"/>
</dbReference>
<gene>
    <name evidence="9" type="ORF">LODBEIA_P56250</name>
</gene>